<dbReference type="GO" id="GO:0035082">
    <property type="term" value="P:axoneme assembly"/>
    <property type="evidence" value="ECO:0007669"/>
    <property type="project" value="TreeGrafter"/>
</dbReference>
<name>A0A8S1QD46_PARPR</name>
<organism evidence="3 4">
    <name type="scientific">Paramecium primaurelia</name>
    <dbReference type="NCBI Taxonomy" id="5886"/>
    <lineage>
        <taxon>Eukaryota</taxon>
        <taxon>Sar</taxon>
        <taxon>Alveolata</taxon>
        <taxon>Ciliophora</taxon>
        <taxon>Intramacronucleata</taxon>
        <taxon>Oligohymenophorea</taxon>
        <taxon>Peniculida</taxon>
        <taxon>Parameciidae</taxon>
        <taxon>Paramecium</taxon>
    </lineage>
</organism>
<feature type="region of interest" description="Disordered" evidence="2">
    <location>
        <begin position="113"/>
        <end position="135"/>
    </location>
</feature>
<evidence type="ECO:0000256" key="1">
    <source>
        <dbReference type="SAM" id="Coils"/>
    </source>
</evidence>
<keyword evidence="1" id="KW-0175">Coiled coil</keyword>
<feature type="compositionally biased region" description="Low complexity" evidence="2">
    <location>
        <begin position="121"/>
        <end position="131"/>
    </location>
</feature>
<dbReference type="InterPro" id="IPR027968">
    <property type="entry name" value="JHY"/>
</dbReference>
<evidence type="ECO:0000256" key="2">
    <source>
        <dbReference type="SAM" id="MobiDB-lite"/>
    </source>
</evidence>
<dbReference type="Proteomes" id="UP000688137">
    <property type="component" value="Unassembled WGS sequence"/>
</dbReference>
<dbReference type="Pfam" id="PF15261">
    <property type="entry name" value="JHY"/>
    <property type="match status" value="1"/>
</dbReference>
<sequence>MSTFQERFKGKTTVMSRNGLESVINSCQQPIKKEFEYQNRCPHIQQPIQQQINFQPVLTQIQYNNQQHHQNLYQHNPYIPEQQQQIQDSLQYFNQQQQIQPSFDYSVRQTVNEPQKKMEQRSQSAKQQQQSVDDLQRYKPYTIKDYEIMKKTANTKLGGLGPNISGEEWAKEREKQLKRQEFAEQVRQFNSTNIITIKNKEIKQPEINARQKAIEFARNIPKPVVKKKDDNTTMKIMHNKIINNNQNIFNDEIERLEREHIKYLNQLDKMK</sequence>
<comment type="caution">
    <text evidence="3">The sequence shown here is derived from an EMBL/GenBank/DDBJ whole genome shotgun (WGS) entry which is preliminary data.</text>
</comment>
<proteinExistence type="predicted"/>
<keyword evidence="4" id="KW-1185">Reference proteome</keyword>
<evidence type="ECO:0000313" key="3">
    <source>
        <dbReference type="EMBL" id="CAD8112350.1"/>
    </source>
</evidence>
<accession>A0A8S1QD46</accession>
<gene>
    <name evidence="3" type="ORF">PPRIM_AZ9-3.1.T1510031</name>
</gene>
<dbReference type="PANTHER" id="PTHR14726:SF1">
    <property type="entry name" value="JHY PROTEIN HOMOLOG"/>
    <property type="match status" value="1"/>
</dbReference>
<dbReference type="EMBL" id="CAJJDM010000156">
    <property type="protein sequence ID" value="CAD8112350.1"/>
    <property type="molecule type" value="Genomic_DNA"/>
</dbReference>
<evidence type="ECO:0000313" key="4">
    <source>
        <dbReference type="Proteomes" id="UP000688137"/>
    </source>
</evidence>
<dbReference type="PANTHER" id="PTHR14726">
    <property type="entry name" value="JHY PROTEIN HOMOLOG"/>
    <property type="match status" value="1"/>
</dbReference>
<dbReference type="AlphaFoldDB" id="A0A8S1QD46"/>
<feature type="coiled-coil region" evidence="1">
    <location>
        <begin position="239"/>
        <end position="266"/>
    </location>
</feature>
<reference evidence="3" key="1">
    <citation type="submission" date="2021-01" db="EMBL/GenBank/DDBJ databases">
        <authorList>
            <consortium name="Genoscope - CEA"/>
            <person name="William W."/>
        </authorList>
    </citation>
    <scope>NUCLEOTIDE SEQUENCE</scope>
</reference>
<protein>
    <submittedName>
        <fullName evidence="3">Uncharacterized protein</fullName>
    </submittedName>
</protein>